<dbReference type="PRINTS" id="PR00420">
    <property type="entry name" value="RNGMNOXGNASE"/>
</dbReference>
<evidence type="ECO:0000313" key="5">
    <source>
        <dbReference type="Proteomes" id="UP001140293"/>
    </source>
</evidence>
<dbReference type="GO" id="GO:0004497">
    <property type="term" value="F:monooxygenase activity"/>
    <property type="evidence" value="ECO:0007669"/>
    <property type="project" value="UniProtKB-KW"/>
</dbReference>
<evidence type="ECO:0000313" key="4">
    <source>
        <dbReference type="EMBL" id="MCV7169583.1"/>
    </source>
</evidence>
<proteinExistence type="predicted"/>
<evidence type="ECO:0000259" key="3">
    <source>
        <dbReference type="Pfam" id="PF01494"/>
    </source>
</evidence>
<name>A0A9X2Y7W0_9MYCO</name>
<dbReference type="Gene3D" id="3.50.50.60">
    <property type="entry name" value="FAD/NAD(P)-binding domain"/>
    <property type="match status" value="1"/>
</dbReference>
<evidence type="ECO:0000256" key="2">
    <source>
        <dbReference type="ARBA" id="ARBA00023033"/>
    </source>
</evidence>
<keyword evidence="1" id="KW-0560">Oxidoreductase</keyword>
<dbReference type="SUPFAM" id="SSF51905">
    <property type="entry name" value="FAD/NAD(P)-binding domain"/>
    <property type="match status" value="1"/>
</dbReference>
<dbReference type="EMBL" id="JACKSJ010000051">
    <property type="protein sequence ID" value="MCV7169583.1"/>
    <property type="molecule type" value="Genomic_DNA"/>
</dbReference>
<protein>
    <submittedName>
        <fullName evidence="4">FAD-dependent monooxygenase</fullName>
    </submittedName>
</protein>
<keyword evidence="5" id="KW-1185">Reference proteome</keyword>
<organism evidence="4 5">
    <name type="scientific">[Mycobacterium] manitobense</name>
    <dbReference type="NCBI Taxonomy" id="190147"/>
    <lineage>
        <taxon>Bacteria</taxon>
        <taxon>Bacillati</taxon>
        <taxon>Actinomycetota</taxon>
        <taxon>Actinomycetes</taxon>
        <taxon>Mycobacteriales</taxon>
        <taxon>Mycobacteriaceae</taxon>
        <taxon>Mycolicibacterium</taxon>
    </lineage>
</organism>
<dbReference type="PANTHER" id="PTHR13789">
    <property type="entry name" value="MONOOXYGENASE"/>
    <property type="match status" value="1"/>
</dbReference>
<comment type="caution">
    <text evidence="4">The sequence shown here is derived from an EMBL/GenBank/DDBJ whole genome shotgun (WGS) entry which is preliminary data.</text>
</comment>
<dbReference type="GO" id="GO:0071949">
    <property type="term" value="F:FAD binding"/>
    <property type="evidence" value="ECO:0007669"/>
    <property type="project" value="InterPro"/>
</dbReference>
<dbReference type="Pfam" id="PF01494">
    <property type="entry name" value="FAD_binding_3"/>
    <property type="match status" value="2"/>
</dbReference>
<evidence type="ECO:0000256" key="1">
    <source>
        <dbReference type="ARBA" id="ARBA00023002"/>
    </source>
</evidence>
<dbReference type="InterPro" id="IPR002938">
    <property type="entry name" value="FAD-bd"/>
</dbReference>
<dbReference type="InterPro" id="IPR050493">
    <property type="entry name" value="FAD-dep_Monooxygenase_BioMet"/>
</dbReference>
<accession>A0A9X2Y7W0</accession>
<sequence>MKVIVVGAGIGGLFAGIALREAGCDVTVYERYPEPRVVGAGLTLWANALKLFRRYGVLDEVIGRAGACEHSEFRTDRGHTLSRVALGELVERFGLPTVCVHRHVVTDTLLRRFGSERLVLGHELVSVHQDDAGVAAQFADGETVTADVLIGADGIHSVVRSALFPHLTPVYDGQTVWRGMVDAAGLPATSFVAFGRGSRAGWSPMGDGQAYWFGARFQPAGMPDRFGSVKADLLDEFGDWAAPIAELMAATPEDAIVRSDVYAVPRLPSWATGRIALLGDAAHAMAPHVAQGACLAVEDATVLALRLAGESTPQAALQRYSDERRARVGIVLDEADGVGRLAAMNGPVSSRLRNAALRLIPGRMLLSGFARPAAYEVTT</sequence>
<reference evidence="4" key="1">
    <citation type="submission" date="2020-07" db="EMBL/GenBank/DDBJ databases">
        <authorList>
            <person name="Pettersson B.M.F."/>
            <person name="Behra P.R.K."/>
            <person name="Ramesh M."/>
            <person name="Das S."/>
            <person name="Dasgupta S."/>
            <person name="Kirsebom L.A."/>
        </authorList>
    </citation>
    <scope>NUCLEOTIDE SEQUENCE</scope>
    <source>
        <strain evidence="4">DSM 44615</strain>
    </source>
</reference>
<dbReference type="InterPro" id="IPR036188">
    <property type="entry name" value="FAD/NAD-bd_sf"/>
</dbReference>
<gene>
    <name evidence="4" type="ORF">H7I41_06570</name>
</gene>
<feature type="domain" description="FAD-binding" evidence="3">
    <location>
        <begin position="2"/>
        <end position="163"/>
    </location>
</feature>
<feature type="domain" description="FAD-binding" evidence="3">
    <location>
        <begin position="269"/>
        <end position="334"/>
    </location>
</feature>
<dbReference type="AlphaFoldDB" id="A0A9X2Y7W0"/>
<dbReference type="RefSeq" id="WP_264011779.1">
    <property type="nucleotide sequence ID" value="NZ_JACKSJ010000051.1"/>
</dbReference>
<dbReference type="Proteomes" id="UP001140293">
    <property type="component" value="Unassembled WGS sequence"/>
</dbReference>
<reference evidence="4" key="2">
    <citation type="journal article" date="2022" name="BMC Genomics">
        <title>Comparative genome analysis of mycobacteria focusing on tRNA and non-coding RNA.</title>
        <authorList>
            <person name="Behra P.R.K."/>
            <person name="Pettersson B.M.F."/>
            <person name="Ramesh M."/>
            <person name="Das S."/>
            <person name="Dasgupta S."/>
            <person name="Kirsebom L.A."/>
        </authorList>
    </citation>
    <scope>NUCLEOTIDE SEQUENCE</scope>
    <source>
        <strain evidence="4">DSM 44615</strain>
    </source>
</reference>
<dbReference type="PANTHER" id="PTHR13789:SF309">
    <property type="entry name" value="PUTATIVE (AFU_ORTHOLOGUE AFUA_6G14510)-RELATED"/>
    <property type="match status" value="1"/>
</dbReference>
<keyword evidence="2 4" id="KW-0503">Monooxygenase</keyword>